<dbReference type="GO" id="GO:0004298">
    <property type="term" value="F:threonine-type endopeptidase activity"/>
    <property type="evidence" value="ECO:0007669"/>
    <property type="project" value="UniProtKB-KW"/>
</dbReference>
<evidence type="ECO:0000256" key="4">
    <source>
        <dbReference type="ARBA" id="ARBA00022698"/>
    </source>
</evidence>
<evidence type="ECO:0000256" key="1">
    <source>
        <dbReference type="ARBA" id="ARBA00001198"/>
    </source>
</evidence>
<evidence type="ECO:0000313" key="11">
    <source>
        <dbReference type="Proteomes" id="UP000185944"/>
    </source>
</evidence>
<evidence type="ECO:0000256" key="9">
    <source>
        <dbReference type="RuleBase" id="RU004203"/>
    </source>
</evidence>
<sequence>MKGLSTPSFTKTGTTIVGIKGSDYVVLAADTRSTNGPIVANKNCSKIHRIADNIYCCGAGTAADTYFTTRMAEASLYRHQLKYERIPSPIHCINILKRHLFRYRGAVQASLIVGGLDADGPVLSGIHPHGSVDSLPYTAQGSGSYAAIGILESQYKVNMTMEEAVELASQAIEAGIRNDLYSGSNIDICTIQSDPAATFATKHTRSHKVIGKKEPSTTYSYPRQSIHIKKEQVYSLVSVTDAMEIHE</sequence>
<dbReference type="VEuPathDB" id="MicrosporidiaDB:NEDG_00467"/>
<dbReference type="PROSITE" id="PS00854">
    <property type="entry name" value="PROTEASOME_BETA_1"/>
    <property type="match status" value="1"/>
</dbReference>
<name>A0A177ELK8_9MICR</name>
<protein>
    <recommendedName>
        <fullName evidence="9">Proteasome subunit beta</fullName>
    </recommendedName>
</protein>
<dbReference type="InterPro" id="IPR029055">
    <property type="entry name" value="Ntn_hydrolases_N"/>
</dbReference>
<comment type="subunit">
    <text evidence="9">Component of the proteasome complex.</text>
</comment>
<dbReference type="PANTHER" id="PTHR32194">
    <property type="entry name" value="METALLOPROTEASE TLDD"/>
    <property type="match status" value="1"/>
</dbReference>
<dbReference type="CDD" id="cd03763">
    <property type="entry name" value="proteasome_beta_type_7"/>
    <property type="match status" value="1"/>
</dbReference>
<evidence type="ECO:0000256" key="2">
    <source>
        <dbReference type="ARBA" id="ARBA00022490"/>
    </source>
</evidence>
<dbReference type="PRINTS" id="PR00141">
    <property type="entry name" value="PROTEASOME"/>
</dbReference>
<dbReference type="InterPro" id="IPR000243">
    <property type="entry name" value="Pept_T1A_subB"/>
</dbReference>
<comment type="function">
    <text evidence="9">Component of the proteasome, a multicatalytic proteinase complex which is characterized by its ability to cleave peptides with Arg, Phe, Tyr, Leu, and Glu adjacent to the leaving group at neutral or slightly basic pH. The proteasome has an ATP-dependent proteolytic activity.</text>
</comment>
<organism evidence="10 11">
    <name type="scientific">Nematocida displodere</name>
    <dbReference type="NCBI Taxonomy" id="1805483"/>
    <lineage>
        <taxon>Eukaryota</taxon>
        <taxon>Fungi</taxon>
        <taxon>Fungi incertae sedis</taxon>
        <taxon>Microsporidia</taxon>
        <taxon>Nematocida</taxon>
    </lineage>
</organism>
<reference evidence="10 11" key="1">
    <citation type="submission" date="2016-02" db="EMBL/GenBank/DDBJ databases">
        <title>Discovery of a natural microsporidian pathogen with a broad tissue tropism in Caenorhabditis elegans.</title>
        <authorList>
            <person name="Luallen R.J."/>
            <person name="Reinke A.W."/>
            <person name="Tong L."/>
            <person name="Botts M.R."/>
            <person name="Felix M.-A."/>
            <person name="Troemel E.R."/>
        </authorList>
    </citation>
    <scope>NUCLEOTIDE SEQUENCE [LARGE SCALE GENOMIC DNA]</scope>
    <source>
        <strain evidence="10 11">JUm2807</strain>
    </source>
</reference>
<dbReference type="RefSeq" id="XP_067545593.1">
    <property type="nucleotide sequence ID" value="XM_067687885.1"/>
</dbReference>
<evidence type="ECO:0000313" key="10">
    <source>
        <dbReference type="EMBL" id="OAG31992.1"/>
    </source>
</evidence>
<comment type="similarity">
    <text evidence="9">Belongs to the peptidase T1B family.</text>
</comment>
<dbReference type="GeneID" id="93646817"/>
<feature type="active site" description="Nucleophile" evidence="8">
    <location>
        <position position="14"/>
    </location>
</feature>
<evidence type="ECO:0000256" key="6">
    <source>
        <dbReference type="ARBA" id="ARBA00022942"/>
    </source>
</evidence>
<dbReference type="Proteomes" id="UP000185944">
    <property type="component" value="Unassembled WGS sequence"/>
</dbReference>
<evidence type="ECO:0000256" key="3">
    <source>
        <dbReference type="ARBA" id="ARBA00022670"/>
    </source>
</evidence>
<dbReference type="PANTHER" id="PTHR32194:SF4">
    <property type="entry name" value="PROTEASOME SUBUNIT BETA TYPE-7"/>
    <property type="match status" value="1"/>
</dbReference>
<dbReference type="Gene3D" id="3.60.20.10">
    <property type="entry name" value="Glutamine Phosphoribosylpyrophosphate, subunit 1, domain 1"/>
    <property type="match status" value="1"/>
</dbReference>
<keyword evidence="3" id="KW-0645">Protease</keyword>
<comment type="catalytic activity">
    <reaction evidence="1">
        <text>Cleavage of peptide bonds with very broad specificity.</text>
        <dbReference type="EC" id="3.4.25.1"/>
    </reaction>
</comment>
<dbReference type="EMBL" id="LTDL01000014">
    <property type="protein sequence ID" value="OAG31992.1"/>
    <property type="molecule type" value="Genomic_DNA"/>
</dbReference>
<evidence type="ECO:0000256" key="8">
    <source>
        <dbReference type="PIRSR" id="PIRSR600243-1"/>
    </source>
</evidence>
<evidence type="ECO:0000256" key="7">
    <source>
        <dbReference type="ARBA" id="ARBA00023242"/>
    </source>
</evidence>
<dbReference type="GO" id="GO:0019774">
    <property type="term" value="C:proteasome core complex, beta-subunit complex"/>
    <property type="evidence" value="ECO:0007669"/>
    <property type="project" value="EnsemblFungi"/>
</dbReference>
<keyword evidence="7 9" id="KW-0539">Nucleus</keyword>
<keyword evidence="5" id="KW-0378">Hydrolase</keyword>
<keyword evidence="11" id="KW-1185">Reference proteome</keyword>
<keyword evidence="4" id="KW-0888">Threonine protease</keyword>
<dbReference type="InterPro" id="IPR016050">
    <property type="entry name" value="Proteasome_bsu_CS"/>
</dbReference>
<dbReference type="GO" id="GO:0034515">
    <property type="term" value="C:proteasome storage granule"/>
    <property type="evidence" value="ECO:0007669"/>
    <property type="project" value="EnsemblFungi"/>
</dbReference>
<dbReference type="GO" id="GO:0043161">
    <property type="term" value="P:proteasome-mediated ubiquitin-dependent protein catabolic process"/>
    <property type="evidence" value="ECO:0007669"/>
    <property type="project" value="EnsemblFungi"/>
</dbReference>
<dbReference type="AlphaFoldDB" id="A0A177ELK8"/>
<dbReference type="InterPro" id="IPR023333">
    <property type="entry name" value="Proteasome_suB-type"/>
</dbReference>
<accession>A0A177ELK8</accession>
<keyword evidence="6 9" id="KW-0647">Proteasome</keyword>
<dbReference type="GO" id="GO:0010499">
    <property type="term" value="P:proteasomal ubiquitin-independent protein catabolic process"/>
    <property type="evidence" value="ECO:0007669"/>
    <property type="project" value="EnsemblFungi"/>
</dbReference>
<gene>
    <name evidence="10" type="ORF">NEDG_00467</name>
</gene>
<proteinExistence type="inferred from homology"/>
<dbReference type="SUPFAM" id="SSF56235">
    <property type="entry name" value="N-terminal nucleophile aminohydrolases (Ntn hydrolases)"/>
    <property type="match status" value="1"/>
</dbReference>
<comment type="subcellular location">
    <subcellularLocation>
        <location evidence="9">Cytoplasm</location>
    </subcellularLocation>
    <subcellularLocation>
        <location evidence="9">Nucleus</location>
    </subcellularLocation>
</comment>
<dbReference type="GO" id="GO:0005634">
    <property type="term" value="C:nucleus"/>
    <property type="evidence" value="ECO:0007669"/>
    <property type="project" value="UniProtKB-SubCell"/>
</dbReference>
<dbReference type="PROSITE" id="PS51476">
    <property type="entry name" value="PROTEASOME_BETA_2"/>
    <property type="match status" value="1"/>
</dbReference>
<dbReference type="InterPro" id="IPR001353">
    <property type="entry name" value="Proteasome_sua/b"/>
</dbReference>
<dbReference type="Pfam" id="PF00227">
    <property type="entry name" value="Proteasome"/>
    <property type="match status" value="1"/>
</dbReference>
<comment type="caution">
    <text evidence="10">The sequence shown here is derived from an EMBL/GenBank/DDBJ whole genome shotgun (WGS) entry which is preliminary data.</text>
</comment>
<dbReference type="OrthoDB" id="429533at2759"/>
<evidence type="ECO:0000256" key="5">
    <source>
        <dbReference type="ARBA" id="ARBA00022801"/>
    </source>
</evidence>
<dbReference type="STRING" id="1805483.A0A177ELK8"/>
<keyword evidence="2 9" id="KW-0963">Cytoplasm</keyword>